<comment type="catalytic activity">
    <reaction evidence="25">
        <text>5,6-dihydrouridine(47) in tRNA + NADP(+) = uridine(47) in tRNA + NADPH + H(+)</text>
        <dbReference type="Rhea" id="RHEA:53360"/>
        <dbReference type="Rhea" id="RHEA-COMP:13539"/>
        <dbReference type="Rhea" id="RHEA-COMP:13540"/>
        <dbReference type="ChEBI" id="CHEBI:15378"/>
        <dbReference type="ChEBI" id="CHEBI:57783"/>
        <dbReference type="ChEBI" id="CHEBI:58349"/>
        <dbReference type="ChEBI" id="CHEBI:65315"/>
        <dbReference type="ChEBI" id="CHEBI:74443"/>
        <dbReference type="EC" id="1.3.1.89"/>
    </reaction>
    <physiologicalReaction direction="right-to-left" evidence="25">
        <dbReference type="Rhea" id="RHEA:53362"/>
    </physiologicalReaction>
</comment>
<evidence type="ECO:0000256" key="5">
    <source>
        <dbReference type="ARBA" id="ARBA00012376"/>
    </source>
</evidence>
<evidence type="ECO:0000256" key="9">
    <source>
        <dbReference type="ARBA" id="ARBA00022643"/>
    </source>
</evidence>
<dbReference type="PROSITE" id="PS01136">
    <property type="entry name" value="UPF0034"/>
    <property type="match status" value="1"/>
</dbReference>
<dbReference type="EC" id="1.3.1.89" evidence="5"/>
<evidence type="ECO:0000256" key="22">
    <source>
        <dbReference type="ARBA" id="ARBA00048266"/>
    </source>
</evidence>
<accession>A0A3N4HS91</accession>
<feature type="region of interest" description="Disordered" evidence="26">
    <location>
        <begin position="1"/>
        <end position="134"/>
    </location>
</feature>
<dbReference type="GO" id="GO:0005737">
    <property type="term" value="C:cytoplasm"/>
    <property type="evidence" value="ECO:0007669"/>
    <property type="project" value="UniProtKB-SubCell"/>
</dbReference>
<evidence type="ECO:0000256" key="18">
    <source>
        <dbReference type="ARBA" id="ARBA00023027"/>
    </source>
</evidence>
<dbReference type="GO" id="GO:0102265">
    <property type="term" value="F:tRNA-dihydrouridine47 synthase activity"/>
    <property type="evidence" value="ECO:0007669"/>
    <property type="project" value="UniProtKB-EC"/>
</dbReference>
<keyword evidence="7" id="KW-0963">Cytoplasm</keyword>
<gene>
    <name evidence="28" type="ORF">BJ508DRAFT_418517</name>
</gene>
<feature type="domain" description="DUS-like FMN-binding" evidence="27">
    <location>
        <begin position="585"/>
        <end position="643"/>
    </location>
</feature>
<evidence type="ECO:0000256" key="25">
    <source>
        <dbReference type="ARBA" id="ARBA00049513"/>
    </source>
</evidence>
<evidence type="ECO:0000256" key="21">
    <source>
        <dbReference type="ARBA" id="ARBA00045934"/>
    </source>
</evidence>
<evidence type="ECO:0000256" key="12">
    <source>
        <dbReference type="ARBA" id="ARBA00022723"/>
    </source>
</evidence>
<evidence type="ECO:0000256" key="10">
    <source>
        <dbReference type="ARBA" id="ARBA00022664"/>
    </source>
</evidence>
<comment type="similarity">
    <text evidence="4">Belongs to the Dus family. Dus3 subfamily.</text>
</comment>
<dbReference type="GO" id="GO:0050660">
    <property type="term" value="F:flavin adenine dinucleotide binding"/>
    <property type="evidence" value="ECO:0007669"/>
    <property type="project" value="InterPro"/>
</dbReference>
<dbReference type="PANTHER" id="PTHR45846:SF1">
    <property type="entry name" value="TRNA-DIHYDROURIDINE(47) SYNTHASE [NAD(P)(+)]-LIKE"/>
    <property type="match status" value="1"/>
</dbReference>
<organism evidence="28 29">
    <name type="scientific">Ascobolus immersus RN42</name>
    <dbReference type="NCBI Taxonomy" id="1160509"/>
    <lineage>
        <taxon>Eukaryota</taxon>
        <taxon>Fungi</taxon>
        <taxon>Dikarya</taxon>
        <taxon>Ascomycota</taxon>
        <taxon>Pezizomycotina</taxon>
        <taxon>Pezizomycetes</taxon>
        <taxon>Pezizales</taxon>
        <taxon>Ascobolaceae</taxon>
        <taxon>Ascobolus</taxon>
    </lineage>
</organism>
<keyword evidence="11" id="KW-0819">tRNA processing</keyword>
<evidence type="ECO:0000256" key="24">
    <source>
        <dbReference type="ARBA" id="ARBA00049447"/>
    </source>
</evidence>
<evidence type="ECO:0000256" key="14">
    <source>
        <dbReference type="ARBA" id="ARBA00022771"/>
    </source>
</evidence>
<dbReference type="GO" id="GO:0008270">
    <property type="term" value="F:zinc ion binding"/>
    <property type="evidence" value="ECO:0007669"/>
    <property type="project" value="UniProtKB-KW"/>
</dbReference>
<keyword evidence="14" id="KW-0863">Zinc-finger</keyword>
<feature type="compositionally biased region" description="Low complexity" evidence="26">
    <location>
        <begin position="14"/>
        <end position="24"/>
    </location>
</feature>
<dbReference type="FunFam" id="3.20.20.70:FF:000145">
    <property type="entry name" value="tRNA-dihydrouridine(47) synthase [NAD(P)(+)]"/>
    <property type="match status" value="1"/>
</dbReference>
<evidence type="ECO:0000256" key="16">
    <source>
        <dbReference type="ARBA" id="ARBA00022857"/>
    </source>
</evidence>
<comment type="subcellular location">
    <subcellularLocation>
        <location evidence="3">Cytoplasm</location>
    </subcellularLocation>
    <subcellularLocation>
        <location evidence="2">Nucleus</location>
    </subcellularLocation>
</comment>
<evidence type="ECO:0000256" key="4">
    <source>
        <dbReference type="ARBA" id="ARBA00005451"/>
    </source>
</evidence>
<evidence type="ECO:0000256" key="13">
    <source>
        <dbReference type="ARBA" id="ARBA00022737"/>
    </source>
</evidence>
<dbReference type="STRING" id="1160509.A0A3N4HS91"/>
<keyword evidence="19" id="KW-0539">Nucleus</keyword>
<dbReference type="SUPFAM" id="SSF51395">
    <property type="entry name" value="FMN-linked oxidoreductases"/>
    <property type="match status" value="1"/>
</dbReference>
<dbReference type="CDD" id="cd02801">
    <property type="entry name" value="DUS_like_FMN"/>
    <property type="match status" value="1"/>
</dbReference>
<keyword evidence="10" id="KW-0507">mRNA processing</keyword>
<evidence type="ECO:0000256" key="11">
    <source>
        <dbReference type="ARBA" id="ARBA00022694"/>
    </source>
</evidence>
<evidence type="ECO:0000256" key="26">
    <source>
        <dbReference type="SAM" id="MobiDB-lite"/>
    </source>
</evidence>
<dbReference type="InterPro" id="IPR018517">
    <property type="entry name" value="tRNA_hU_synthase_CS"/>
</dbReference>
<dbReference type="Pfam" id="PF01207">
    <property type="entry name" value="Dus"/>
    <property type="match status" value="2"/>
</dbReference>
<dbReference type="OrthoDB" id="259935at2759"/>
<evidence type="ECO:0000256" key="17">
    <source>
        <dbReference type="ARBA" id="ARBA00023002"/>
    </source>
</evidence>
<comment type="catalytic activity">
    <reaction evidence="23">
        <text>a 5,6-dihydrouridine in mRNA + NAD(+) = a uridine in mRNA + NADH + H(+)</text>
        <dbReference type="Rhea" id="RHEA:69851"/>
        <dbReference type="Rhea" id="RHEA-COMP:14658"/>
        <dbReference type="Rhea" id="RHEA-COMP:17789"/>
        <dbReference type="ChEBI" id="CHEBI:15378"/>
        <dbReference type="ChEBI" id="CHEBI:57540"/>
        <dbReference type="ChEBI" id="CHEBI:57945"/>
        <dbReference type="ChEBI" id="CHEBI:65315"/>
        <dbReference type="ChEBI" id="CHEBI:74443"/>
    </reaction>
    <physiologicalReaction direction="right-to-left" evidence="23">
        <dbReference type="Rhea" id="RHEA:69853"/>
    </physiologicalReaction>
</comment>
<comment type="function">
    <text evidence="21">Catalyzes the synthesis of dihydrouridine, a modified base found in the D-loop of most tRNAs. Specifically modifies U47 in cytoplasmic tRNAs. Catalyzes the synthesis of dihydrouridine in some mRNAs, thereby affecting their translation.</text>
</comment>
<sequence length="753" mass="83627">MTAEETPIAPPAPAADAAPAVQAEQVEKKEVTVGEKRPRDESDEVVKKAKIEGGESTEYRYGVAPIKAEFRINNTPKAPAVDDDAAEAGTTTVTSDAPVNPPDARDARDNRDARGGRGGRKEKNQKKERGQNKGRKFQFEKDKIVLCPYVAFAPSTKIEIAKPLCKYIGDCKNEHDIKRYLKEGKKEDFEGVCPVFEAVGECGGPVGGSGWKCRWLKSHVRPLEEGSDELELVVDQEKKKAYLEKEEAFVNGRKKITSFNKKDGTPFYEDVSKNTFGEDTMDKEVINTVDMKHKIQFRKKAFKLPKSEEYLAWLDKQTSDPTVDLLDNRAAFIDCPFRPSEKRPLYISAETPILAPLTTTGNLPFRRLCAQLGASITYSEMAVSAPLLQGHKPEWALARAHLTETPAFGIQLCASKPWQALKATEALTTLLPPRGLSFIDLNCGCPIDLVYKQGAGSALLDQQAKLLKMIRGMNYVSGSTPITIKIRMGTKDASPTAQKLITKLIKAGDVASITLHGRSRQQRYSRAADWSYIAETSALITRVKAELADFVDTAEFKEKSDMPQATGSSTSGEGFGGWNGSSPYFIGNGDCYSQADYYDHTTNAGVDSVMIARGALIKPWIFEEIEKKQYLDKTSTERFEYIKQFAANGLSHWGSDEFGIDTTRRFLCEWLSFTYRYVPIGLLERLPPRLNDRPPAWKGRDEMETLMGSDKASDWVKISEMVLGKCKEGYGFVPKHRSNAYPTEGGDEMEAEG</sequence>
<comment type="catalytic activity">
    <reaction evidence="22">
        <text>5,6-dihydrouridine(47) in tRNA + NAD(+) = uridine(47) in tRNA + NADH + H(+)</text>
        <dbReference type="Rhea" id="RHEA:53364"/>
        <dbReference type="Rhea" id="RHEA-COMP:13539"/>
        <dbReference type="Rhea" id="RHEA-COMP:13540"/>
        <dbReference type="ChEBI" id="CHEBI:15378"/>
        <dbReference type="ChEBI" id="CHEBI:57540"/>
        <dbReference type="ChEBI" id="CHEBI:57945"/>
        <dbReference type="ChEBI" id="CHEBI:65315"/>
        <dbReference type="ChEBI" id="CHEBI:74443"/>
        <dbReference type="EC" id="1.3.1.89"/>
    </reaction>
    <physiologicalReaction direction="right-to-left" evidence="22">
        <dbReference type="Rhea" id="RHEA:53366"/>
    </physiologicalReaction>
</comment>
<evidence type="ECO:0000259" key="27">
    <source>
        <dbReference type="Pfam" id="PF01207"/>
    </source>
</evidence>
<dbReference type="InterPro" id="IPR035587">
    <property type="entry name" value="DUS-like_FMN-bd"/>
</dbReference>
<comment type="catalytic activity">
    <reaction evidence="24">
        <text>a 5,6-dihydrouridine in mRNA + NADP(+) = a uridine in mRNA + NADPH + H(+)</text>
        <dbReference type="Rhea" id="RHEA:69855"/>
        <dbReference type="Rhea" id="RHEA-COMP:14658"/>
        <dbReference type="Rhea" id="RHEA-COMP:17789"/>
        <dbReference type="ChEBI" id="CHEBI:15378"/>
        <dbReference type="ChEBI" id="CHEBI:57783"/>
        <dbReference type="ChEBI" id="CHEBI:58349"/>
        <dbReference type="ChEBI" id="CHEBI:65315"/>
        <dbReference type="ChEBI" id="CHEBI:74443"/>
    </reaction>
    <physiologicalReaction direction="right-to-left" evidence="24">
        <dbReference type="Rhea" id="RHEA:69857"/>
    </physiologicalReaction>
</comment>
<dbReference type="EMBL" id="ML119784">
    <property type="protein sequence ID" value="RPA74660.1"/>
    <property type="molecule type" value="Genomic_DNA"/>
</dbReference>
<name>A0A3N4HS91_ASCIM</name>
<evidence type="ECO:0000256" key="1">
    <source>
        <dbReference type="ARBA" id="ARBA00001917"/>
    </source>
</evidence>
<feature type="compositionally biased region" description="Basic and acidic residues" evidence="26">
    <location>
        <begin position="25"/>
        <end position="53"/>
    </location>
</feature>
<reference evidence="28 29" key="1">
    <citation type="journal article" date="2018" name="Nat. Ecol. Evol.">
        <title>Pezizomycetes genomes reveal the molecular basis of ectomycorrhizal truffle lifestyle.</title>
        <authorList>
            <person name="Murat C."/>
            <person name="Payen T."/>
            <person name="Noel B."/>
            <person name="Kuo A."/>
            <person name="Morin E."/>
            <person name="Chen J."/>
            <person name="Kohler A."/>
            <person name="Krizsan K."/>
            <person name="Balestrini R."/>
            <person name="Da Silva C."/>
            <person name="Montanini B."/>
            <person name="Hainaut M."/>
            <person name="Levati E."/>
            <person name="Barry K.W."/>
            <person name="Belfiori B."/>
            <person name="Cichocki N."/>
            <person name="Clum A."/>
            <person name="Dockter R.B."/>
            <person name="Fauchery L."/>
            <person name="Guy J."/>
            <person name="Iotti M."/>
            <person name="Le Tacon F."/>
            <person name="Lindquist E.A."/>
            <person name="Lipzen A."/>
            <person name="Malagnac F."/>
            <person name="Mello A."/>
            <person name="Molinier V."/>
            <person name="Miyauchi S."/>
            <person name="Poulain J."/>
            <person name="Riccioni C."/>
            <person name="Rubini A."/>
            <person name="Sitrit Y."/>
            <person name="Splivallo R."/>
            <person name="Traeger S."/>
            <person name="Wang M."/>
            <person name="Zifcakova L."/>
            <person name="Wipf D."/>
            <person name="Zambonelli A."/>
            <person name="Paolocci F."/>
            <person name="Nowrousian M."/>
            <person name="Ottonello S."/>
            <person name="Baldrian P."/>
            <person name="Spatafora J.W."/>
            <person name="Henrissat B."/>
            <person name="Nagy L.G."/>
            <person name="Aury J.M."/>
            <person name="Wincker P."/>
            <person name="Grigoriev I.V."/>
            <person name="Bonfante P."/>
            <person name="Martin F.M."/>
        </authorList>
    </citation>
    <scope>NUCLEOTIDE SEQUENCE [LARGE SCALE GENOMIC DNA]</scope>
    <source>
        <strain evidence="28 29">RN42</strain>
    </source>
</reference>
<keyword evidence="16" id="KW-0521">NADP</keyword>
<keyword evidence="18" id="KW-0520">NAD</keyword>
<protein>
    <recommendedName>
        <fullName evidence="6">tRNA-dihydrouridine(47) synthase [NAD(P)(+)]</fullName>
        <ecNumber evidence="5">1.3.1.89</ecNumber>
    </recommendedName>
    <alternativeName>
        <fullName evidence="20">tRNA-dihydrouridine synthase 3</fullName>
    </alternativeName>
</protein>
<dbReference type="GO" id="GO:0006397">
    <property type="term" value="P:mRNA processing"/>
    <property type="evidence" value="ECO:0007669"/>
    <property type="project" value="UniProtKB-KW"/>
</dbReference>
<dbReference type="Gene3D" id="3.20.20.70">
    <property type="entry name" value="Aldolase class I"/>
    <property type="match status" value="1"/>
</dbReference>
<evidence type="ECO:0000256" key="7">
    <source>
        <dbReference type="ARBA" id="ARBA00022490"/>
    </source>
</evidence>
<dbReference type="Proteomes" id="UP000275078">
    <property type="component" value="Unassembled WGS sequence"/>
</dbReference>
<feature type="domain" description="DUS-like FMN-binding" evidence="27">
    <location>
        <begin position="354"/>
        <end position="535"/>
    </location>
</feature>
<evidence type="ECO:0000256" key="3">
    <source>
        <dbReference type="ARBA" id="ARBA00004496"/>
    </source>
</evidence>
<keyword evidence="12" id="KW-0479">Metal-binding</keyword>
<keyword evidence="9" id="KW-0288">FMN</keyword>
<evidence type="ECO:0000313" key="28">
    <source>
        <dbReference type="EMBL" id="RPA74660.1"/>
    </source>
</evidence>
<evidence type="ECO:0000256" key="8">
    <source>
        <dbReference type="ARBA" id="ARBA00022630"/>
    </source>
</evidence>
<comment type="cofactor">
    <cofactor evidence="1">
        <name>FMN</name>
        <dbReference type="ChEBI" id="CHEBI:58210"/>
    </cofactor>
</comment>
<keyword evidence="15" id="KW-0862">Zinc</keyword>
<evidence type="ECO:0000256" key="19">
    <source>
        <dbReference type="ARBA" id="ARBA00023242"/>
    </source>
</evidence>
<keyword evidence="8" id="KW-0285">Flavoprotein</keyword>
<evidence type="ECO:0000256" key="6">
    <source>
        <dbReference type="ARBA" id="ARBA00022143"/>
    </source>
</evidence>
<evidence type="ECO:0000256" key="20">
    <source>
        <dbReference type="ARBA" id="ARBA00031322"/>
    </source>
</evidence>
<dbReference type="PANTHER" id="PTHR45846">
    <property type="entry name" value="TRNA-DIHYDROURIDINE(47) SYNTHASE [NAD(P)(+)]-LIKE"/>
    <property type="match status" value="1"/>
</dbReference>
<evidence type="ECO:0000256" key="15">
    <source>
        <dbReference type="ARBA" id="ARBA00022833"/>
    </source>
</evidence>
<dbReference type="GO" id="GO:0003723">
    <property type="term" value="F:RNA binding"/>
    <property type="evidence" value="ECO:0007669"/>
    <property type="project" value="TreeGrafter"/>
</dbReference>
<evidence type="ECO:0000256" key="2">
    <source>
        <dbReference type="ARBA" id="ARBA00004123"/>
    </source>
</evidence>
<proteinExistence type="inferred from homology"/>
<evidence type="ECO:0000313" key="29">
    <source>
        <dbReference type="Proteomes" id="UP000275078"/>
    </source>
</evidence>
<keyword evidence="17" id="KW-0560">Oxidoreductase</keyword>
<dbReference type="InterPro" id="IPR013785">
    <property type="entry name" value="Aldolase_TIM"/>
</dbReference>
<evidence type="ECO:0000256" key="23">
    <source>
        <dbReference type="ARBA" id="ARBA00048342"/>
    </source>
</evidence>
<dbReference type="GO" id="GO:0005634">
    <property type="term" value="C:nucleus"/>
    <property type="evidence" value="ECO:0007669"/>
    <property type="project" value="UniProtKB-SubCell"/>
</dbReference>
<feature type="compositionally biased region" description="Basic and acidic residues" evidence="26">
    <location>
        <begin position="103"/>
        <end position="134"/>
    </location>
</feature>
<keyword evidence="13" id="KW-0677">Repeat</keyword>
<dbReference type="AlphaFoldDB" id="A0A3N4HS91"/>
<keyword evidence="29" id="KW-1185">Reference proteome</keyword>